<keyword evidence="3" id="KW-1185">Reference proteome</keyword>
<name>A0ABW1U822_9LACO</name>
<reference evidence="3" key="1">
    <citation type="journal article" date="2019" name="Int. J. Syst. Evol. Microbiol.">
        <title>The Global Catalogue of Microorganisms (GCM) 10K type strain sequencing project: providing services to taxonomists for standard genome sequencing and annotation.</title>
        <authorList>
            <consortium name="The Broad Institute Genomics Platform"/>
            <consortium name="The Broad Institute Genome Sequencing Center for Infectious Disease"/>
            <person name="Wu L."/>
            <person name="Ma J."/>
        </authorList>
    </citation>
    <scope>NUCLEOTIDE SEQUENCE [LARGE SCALE GENOMIC DNA]</scope>
    <source>
        <strain evidence="3">CCM 8893</strain>
    </source>
</reference>
<dbReference type="EMBL" id="JBHSSO010000008">
    <property type="protein sequence ID" value="MFC6289022.1"/>
    <property type="molecule type" value="Genomic_DNA"/>
</dbReference>
<keyword evidence="1" id="KW-0812">Transmembrane</keyword>
<keyword evidence="1" id="KW-1133">Transmembrane helix</keyword>
<protein>
    <submittedName>
        <fullName evidence="2">Uncharacterized protein</fullName>
    </submittedName>
</protein>
<evidence type="ECO:0000256" key="1">
    <source>
        <dbReference type="SAM" id="Phobius"/>
    </source>
</evidence>
<proteinExistence type="predicted"/>
<dbReference type="RefSeq" id="WP_125575753.1">
    <property type="nucleotide sequence ID" value="NZ_JBHSSO010000008.1"/>
</dbReference>
<sequence>MTLQVLLENLGTLLGLFFLTYGIVLFCYQIWELHKKHRDYRKWCQSVKPSGVQMDIQKRGGKYRMQ</sequence>
<dbReference type="Proteomes" id="UP001596258">
    <property type="component" value="Unassembled WGS sequence"/>
</dbReference>
<organism evidence="2 3">
    <name type="scientific">Levilactobacillus angrenensis</name>
    <dbReference type="NCBI Taxonomy" id="2486020"/>
    <lineage>
        <taxon>Bacteria</taxon>
        <taxon>Bacillati</taxon>
        <taxon>Bacillota</taxon>
        <taxon>Bacilli</taxon>
        <taxon>Lactobacillales</taxon>
        <taxon>Lactobacillaceae</taxon>
        <taxon>Levilactobacillus</taxon>
    </lineage>
</organism>
<keyword evidence="1" id="KW-0472">Membrane</keyword>
<evidence type="ECO:0000313" key="2">
    <source>
        <dbReference type="EMBL" id="MFC6289022.1"/>
    </source>
</evidence>
<evidence type="ECO:0000313" key="3">
    <source>
        <dbReference type="Proteomes" id="UP001596258"/>
    </source>
</evidence>
<gene>
    <name evidence="2" type="ORF">ACFP1M_02180</name>
</gene>
<comment type="caution">
    <text evidence="2">The sequence shown here is derived from an EMBL/GenBank/DDBJ whole genome shotgun (WGS) entry which is preliminary data.</text>
</comment>
<accession>A0ABW1U822</accession>
<feature type="transmembrane region" description="Helical" evidence="1">
    <location>
        <begin position="12"/>
        <end position="31"/>
    </location>
</feature>